<evidence type="ECO:0000256" key="2">
    <source>
        <dbReference type="ARBA" id="ARBA00023128"/>
    </source>
</evidence>
<dbReference type="PANTHER" id="PTHR37984">
    <property type="entry name" value="PROTEIN CBG26694"/>
    <property type="match status" value="1"/>
</dbReference>
<dbReference type="GeneID" id="98114317"/>
<dbReference type="PANTHER" id="PTHR37984:SF5">
    <property type="entry name" value="PROTEIN NYNRIN-LIKE"/>
    <property type="match status" value="1"/>
</dbReference>
<dbReference type="InterPro" id="IPR043128">
    <property type="entry name" value="Rev_trsase/Diguanyl_cyclase"/>
</dbReference>
<evidence type="ECO:0000256" key="4">
    <source>
        <dbReference type="SAM" id="MobiDB-lite"/>
    </source>
</evidence>
<proteinExistence type="predicted"/>
<comment type="subcellular location">
    <subcellularLocation>
        <location evidence="1">Mitochondrion</location>
    </subcellularLocation>
</comment>
<dbReference type="Proteomes" id="UP001610728">
    <property type="component" value="Unassembled WGS sequence"/>
</dbReference>
<dbReference type="PROSITE" id="PS50158">
    <property type="entry name" value="ZF_CCHC"/>
    <property type="match status" value="1"/>
</dbReference>
<dbReference type="InterPro" id="IPR050951">
    <property type="entry name" value="Retrovirus_Pol_polyprotein"/>
</dbReference>
<feature type="compositionally biased region" description="Polar residues" evidence="4">
    <location>
        <begin position="1"/>
        <end position="11"/>
    </location>
</feature>
<keyword evidence="3" id="KW-0479">Metal-binding</keyword>
<accession>A0ABR4MQZ9</accession>
<protein>
    <submittedName>
        <fullName evidence="6">Pol-like protein</fullName>
    </submittedName>
</protein>
<comment type="caution">
    <text evidence="6">The sequence shown here is derived from an EMBL/GenBank/DDBJ whole genome shotgun (WGS) entry which is preliminary data.</text>
</comment>
<dbReference type="InterPro" id="IPR001878">
    <property type="entry name" value="Znf_CCHC"/>
</dbReference>
<evidence type="ECO:0000256" key="1">
    <source>
        <dbReference type="ARBA" id="ARBA00004173"/>
    </source>
</evidence>
<dbReference type="SUPFAM" id="SSF56672">
    <property type="entry name" value="DNA/RNA polymerases"/>
    <property type="match status" value="1"/>
</dbReference>
<organism evidence="6 7">
    <name type="scientific">Ceratocystis lukuohia</name>
    <dbReference type="NCBI Taxonomy" id="2019550"/>
    <lineage>
        <taxon>Eukaryota</taxon>
        <taxon>Fungi</taxon>
        <taxon>Dikarya</taxon>
        <taxon>Ascomycota</taxon>
        <taxon>Pezizomycotina</taxon>
        <taxon>Sordariomycetes</taxon>
        <taxon>Hypocreomycetidae</taxon>
        <taxon>Microascales</taxon>
        <taxon>Ceratocystidaceae</taxon>
        <taxon>Ceratocystis</taxon>
    </lineage>
</organism>
<dbReference type="InterPro" id="IPR043502">
    <property type="entry name" value="DNA/RNA_pol_sf"/>
</dbReference>
<reference evidence="6 7" key="1">
    <citation type="submission" date="2020-05" db="EMBL/GenBank/DDBJ databases">
        <title>Ceratocystis lukuohia genome.</title>
        <authorList>
            <person name="Harrington T.C."/>
            <person name="Kim K."/>
            <person name="Mayers C.G."/>
        </authorList>
    </citation>
    <scope>NUCLEOTIDE SEQUENCE [LARGE SCALE GENOMIC DNA]</scope>
    <source>
        <strain evidence="6 7">C4212</strain>
    </source>
</reference>
<gene>
    <name evidence="6" type="ORF">HOO65_010071</name>
</gene>
<keyword evidence="3" id="KW-0863">Zinc-finger</keyword>
<evidence type="ECO:0000313" key="7">
    <source>
        <dbReference type="Proteomes" id="UP001610728"/>
    </source>
</evidence>
<evidence type="ECO:0000313" key="6">
    <source>
        <dbReference type="EMBL" id="KAL2890713.1"/>
    </source>
</evidence>
<keyword evidence="7" id="KW-1185">Reference proteome</keyword>
<evidence type="ECO:0000256" key="3">
    <source>
        <dbReference type="PROSITE-ProRule" id="PRU00047"/>
    </source>
</evidence>
<keyword evidence="2" id="KW-0496">Mitochondrion</keyword>
<evidence type="ECO:0000259" key="5">
    <source>
        <dbReference type="PROSITE" id="PS50158"/>
    </source>
</evidence>
<dbReference type="RefSeq" id="XP_070861893.1">
    <property type="nucleotide sequence ID" value="XM_071005816.1"/>
</dbReference>
<dbReference type="EMBL" id="JABSNW010000001">
    <property type="protein sequence ID" value="KAL2890713.1"/>
    <property type="molecule type" value="Genomic_DNA"/>
</dbReference>
<keyword evidence="3" id="KW-0862">Zinc</keyword>
<name>A0ABR4MQZ9_9PEZI</name>
<dbReference type="Gene3D" id="3.30.70.270">
    <property type="match status" value="1"/>
</dbReference>
<feature type="domain" description="CCHC-type" evidence="5">
    <location>
        <begin position="143"/>
        <end position="156"/>
    </location>
</feature>
<sequence>MANHQLDNTETWRPASRKPLPPTYTYDHSKPSMYAAFQTLLEAQWVLIGKGFYSDAEFIFHCFAHLDGEAAMYVTKYVKTMLVEPDKANVDDFFEHLDSLFAGPAAAAHALEKSISPRGLPQQPRAKWVPPAELRRRRRNWLCFRCGAGGHKIQTCVFRVNNVMAIGNPILEMDETDEPAYGAEIPEYQRAWQADHYEKVNLALGKILEGHPTIDIDKCGCALPKAEHLGYILEPGPASTDPSKVLAVAGWPAPTKVGDVRPFEGLCNFYHTFAPNFTKLAKPLLQSTKKGQAFHWGAQEEESL</sequence>
<feature type="region of interest" description="Disordered" evidence="4">
    <location>
        <begin position="1"/>
        <end position="20"/>
    </location>
</feature>